<name>A0A3S0VQE4_9BACI</name>
<evidence type="ECO:0000256" key="6">
    <source>
        <dbReference type="PIRSR" id="PIRSR602401-1"/>
    </source>
</evidence>
<evidence type="ECO:0000256" key="4">
    <source>
        <dbReference type="ARBA" id="ARBA00023002"/>
    </source>
</evidence>
<keyword evidence="8" id="KW-1185">Reference proteome</keyword>
<comment type="caution">
    <text evidence="7">The sequence shown here is derived from an EMBL/GenBank/DDBJ whole genome shotgun (WGS) entry which is preliminary data.</text>
</comment>
<evidence type="ECO:0000313" key="8">
    <source>
        <dbReference type="Proteomes" id="UP000267430"/>
    </source>
</evidence>
<dbReference type="InterPro" id="IPR050705">
    <property type="entry name" value="Cytochrome_P450_3A"/>
</dbReference>
<dbReference type="GO" id="GO:0020037">
    <property type="term" value="F:heme binding"/>
    <property type="evidence" value="ECO:0007669"/>
    <property type="project" value="InterPro"/>
</dbReference>
<keyword evidence="5 6" id="KW-0408">Iron</keyword>
<evidence type="ECO:0000313" key="7">
    <source>
        <dbReference type="EMBL" id="RUQ32568.1"/>
    </source>
</evidence>
<gene>
    <name evidence="7" type="ORF">ELQ35_00265</name>
</gene>
<dbReference type="InterPro" id="IPR001128">
    <property type="entry name" value="Cyt_P450"/>
</dbReference>
<comment type="cofactor">
    <cofactor evidence="6">
        <name>heme</name>
        <dbReference type="ChEBI" id="CHEBI:30413"/>
    </cofactor>
</comment>
<keyword evidence="4" id="KW-0560">Oxidoreductase</keyword>
<dbReference type="InterPro" id="IPR036396">
    <property type="entry name" value="Cyt_P450_sf"/>
</dbReference>
<evidence type="ECO:0000256" key="2">
    <source>
        <dbReference type="ARBA" id="ARBA00022617"/>
    </source>
</evidence>
<dbReference type="OrthoDB" id="9764248at2"/>
<dbReference type="SUPFAM" id="SSF48264">
    <property type="entry name" value="Cytochrome P450"/>
    <property type="match status" value="1"/>
</dbReference>
<feature type="binding site" description="axial binding residue" evidence="6">
    <location>
        <position position="365"/>
    </location>
    <ligand>
        <name>heme</name>
        <dbReference type="ChEBI" id="CHEBI:30413"/>
    </ligand>
    <ligandPart>
        <name>Fe</name>
        <dbReference type="ChEBI" id="CHEBI:18248"/>
    </ligandPart>
</feature>
<protein>
    <submittedName>
        <fullName evidence="7">Cytochrome P450</fullName>
    </submittedName>
</protein>
<accession>A0A3S0VQE4</accession>
<dbReference type="PRINTS" id="PR00463">
    <property type="entry name" value="EP450I"/>
</dbReference>
<evidence type="ECO:0000256" key="5">
    <source>
        <dbReference type="ARBA" id="ARBA00023004"/>
    </source>
</evidence>
<dbReference type="Gene3D" id="1.10.630.10">
    <property type="entry name" value="Cytochrome P450"/>
    <property type="match status" value="1"/>
</dbReference>
<dbReference type="AlphaFoldDB" id="A0A3S0VQE4"/>
<comment type="similarity">
    <text evidence="1">Belongs to the cytochrome P450 family.</text>
</comment>
<dbReference type="GO" id="GO:0016705">
    <property type="term" value="F:oxidoreductase activity, acting on paired donors, with incorporation or reduction of molecular oxygen"/>
    <property type="evidence" value="ECO:0007669"/>
    <property type="project" value="InterPro"/>
</dbReference>
<proteinExistence type="inferred from homology"/>
<evidence type="ECO:0000256" key="1">
    <source>
        <dbReference type="ARBA" id="ARBA00010617"/>
    </source>
</evidence>
<organism evidence="7 8">
    <name type="scientific">Peribacillus cavernae</name>
    <dbReference type="NCBI Taxonomy" id="1674310"/>
    <lineage>
        <taxon>Bacteria</taxon>
        <taxon>Bacillati</taxon>
        <taxon>Bacillota</taxon>
        <taxon>Bacilli</taxon>
        <taxon>Bacillales</taxon>
        <taxon>Bacillaceae</taxon>
        <taxon>Peribacillus</taxon>
    </lineage>
</organism>
<dbReference type="PANTHER" id="PTHR24302">
    <property type="entry name" value="CYTOCHROME P450 FAMILY 3"/>
    <property type="match status" value="1"/>
</dbReference>
<dbReference type="Proteomes" id="UP000267430">
    <property type="component" value="Unassembled WGS sequence"/>
</dbReference>
<dbReference type="PANTHER" id="PTHR24302:SF15">
    <property type="entry name" value="FATTY-ACID PEROXYGENASE"/>
    <property type="match status" value="1"/>
</dbReference>
<keyword evidence="2 6" id="KW-0349">Heme</keyword>
<keyword evidence="3 6" id="KW-0479">Metal-binding</keyword>
<dbReference type="InterPro" id="IPR002401">
    <property type="entry name" value="Cyt_P450_E_grp-I"/>
</dbReference>
<dbReference type="EMBL" id="RYZZ01000001">
    <property type="protein sequence ID" value="RUQ32568.1"/>
    <property type="molecule type" value="Genomic_DNA"/>
</dbReference>
<dbReference type="RefSeq" id="WP_126862859.1">
    <property type="nucleotide sequence ID" value="NZ_JAUSTX010000002.1"/>
</dbReference>
<dbReference type="CDD" id="cd11067">
    <property type="entry name" value="CYP152"/>
    <property type="match status" value="1"/>
</dbReference>
<sequence>MSDTNQMPREEGIDHSLSLIREGYMYISNRRHSFNSDIFETRLLGKKAICMGGKEAAEVFYDTEKFKRKDAAPNRAIQTLFGKNGVQALDEQAHKHRKEMFMSIMSPDQLEKLTDITKKQWEAAVEKWGQMDKVILYKEAQEIMCRTACQWAGVPVQEDEVKKLTKDLAAMFESAAVVGPAHWLGRNARNHVEKWIGELIDRVRDGKVNLPEDTILHRFAWHRDLEGNFLNTETVAVEVINILRPIVAIAIYINFIALAVHHYPKEREKLKSGDEKYAQMFLQEVRRFYPFFPFVAALVKKDFTWNGYKFEEDTLTLLDLYGTNHDPEIWENHDMFSPDRFAKWEGSPFDFIPQGGGDYFMGHRCAGEWVTMEVMKVSLDYLANRMDYEIPDQDLSFSMFSMPSIPRSKVVLKNVKRRI</sequence>
<dbReference type="Pfam" id="PF00067">
    <property type="entry name" value="p450"/>
    <property type="match status" value="1"/>
</dbReference>
<dbReference type="GO" id="GO:0004497">
    <property type="term" value="F:monooxygenase activity"/>
    <property type="evidence" value="ECO:0007669"/>
    <property type="project" value="InterPro"/>
</dbReference>
<dbReference type="GO" id="GO:0005506">
    <property type="term" value="F:iron ion binding"/>
    <property type="evidence" value="ECO:0007669"/>
    <property type="project" value="InterPro"/>
</dbReference>
<reference evidence="7 8" key="1">
    <citation type="submission" date="2018-12" db="EMBL/GenBank/DDBJ databases">
        <title>Bacillus chawlae sp. nov., Bacillus glennii sp. nov., and Bacillus saganii sp. nov. Isolated from the Vehicle Assembly Building at Kennedy Space Center where the Viking Spacecraft were Assembled.</title>
        <authorList>
            <person name="Seuylemezian A."/>
            <person name="Vaishampayan P."/>
        </authorList>
    </citation>
    <scope>NUCLEOTIDE SEQUENCE [LARGE SCALE GENOMIC DNA]</scope>
    <source>
        <strain evidence="7 8">L5</strain>
    </source>
</reference>
<evidence type="ECO:0000256" key="3">
    <source>
        <dbReference type="ARBA" id="ARBA00022723"/>
    </source>
</evidence>